<dbReference type="RefSeq" id="XP_008731716.1">
    <property type="nucleotide sequence ID" value="XM_008733494.1"/>
</dbReference>
<dbReference type="EMBL" id="KB822710">
    <property type="protein sequence ID" value="ETI19357.1"/>
    <property type="molecule type" value="Genomic_DNA"/>
</dbReference>
<evidence type="ECO:0000256" key="4">
    <source>
        <dbReference type="ARBA" id="ARBA00022692"/>
    </source>
</evidence>
<dbReference type="Gene3D" id="1.50.40.10">
    <property type="entry name" value="Mitochondrial carrier domain"/>
    <property type="match status" value="1"/>
</dbReference>
<evidence type="ECO:0008006" key="14">
    <source>
        <dbReference type="Google" id="ProtNLM"/>
    </source>
</evidence>
<dbReference type="PROSITE" id="PS50920">
    <property type="entry name" value="SOLCAR"/>
    <property type="match status" value="3"/>
</dbReference>
<dbReference type="Pfam" id="PF00153">
    <property type="entry name" value="Mito_carr"/>
    <property type="match status" value="3"/>
</dbReference>
<evidence type="ECO:0000313" key="12">
    <source>
        <dbReference type="EMBL" id="ETI19357.1"/>
    </source>
</evidence>
<protein>
    <recommendedName>
        <fullName evidence="14">Mitochondrial thiamine pyrophosphate carrier 1</fullName>
    </recommendedName>
</protein>
<evidence type="ECO:0000256" key="9">
    <source>
        <dbReference type="PROSITE-ProRule" id="PRU00282"/>
    </source>
</evidence>
<dbReference type="GeneID" id="19987682"/>
<sequence>MSNFPYNSQLDAFELFHLVQEEDALPSPSPRRSHALEALGHALSGSLGSAISNAALYPVDLIITRLQIQRQLRKDQSTPSQDEYKGFVDGVKKIYHNEGGISGLYTGILQDTGKTIADAFLFFLIYSFLRDRRIARHARLNAGKKVSLPALEELGVGFVAGSVTKLATTPIATIVTRKQAAAFMSTESQGTEGQGTSSQTPLRTTPTARQIARDILDEKGPLGFWSGYSASLVLTLNPSITFFLFETLKKILLPRDRRQNPPPSLTFLLSAVSKACASSLTYPFSLAKARLQAGGASSAHEERDEQKVVGQDFERKGTRKAARATIFSTVLAIAQTEGPQALYEGLHVEVLRAFFSHGITMLVKQFIQRLLVRAYYLLSIILGRYKRRRDAAAKRLSEKAKASVEYYNLAMARASQKIEEAGSSVRRKANETAEFVGEYVQEDEELGERWKELYGTVGLSRWFDKISDER</sequence>
<dbReference type="VEuPathDB" id="FungiDB:G647_09189"/>
<evidence type="ECO:0000256" key="11">
    <source>
        <dbReference type="SAM" id="MobiDB-lite"/>
    </source>
</evidence>
<keyword evidence="7" id="KW-1133">Transmembrane helix</keyword>
<dbReference type="InterPro" id="IPR018108">
    <property type="entry name" value="MCP_transmembrane"/>
</dbReference>
<reference evidence="12 13" key="1">
    <citation type="submission" date="2013-03" db="EMBL/GenBank/DDBJ databases">
        <title>The Genome Sequence of Cladophialophora carrionii CBS 160.54.</title>
        <authorList>
            <consortium name="The Broad Institute Genomics Platform"/>
            <person name="Cuomo C."/>
            <person name="de Hoog S."/>
            <person name="Gorbushina A."/>
            <person name="Walker B."/>
            <person name="Young S.K."/>
            <person name="Zeng Q."/>
            <person name="Gargeya S."/>
            <person name="Fitzgerald M."/>
            <person name="Haas B."/>
            <person name="Abouelleil A."/>
            <person name="Allen A.W."/>
            <person name="Alvarado L."/>
            <person name="Arachchi H.M."/>
            <person name="Berlin A.M."/>
            <person name="Chapman S.B."/>
            <person name="Gainer-Dewar J."/>
            <person name="Goldberg J."/>
            <person name="Griggs A."/>
            <person name="Gujja S."/>
            <person name="Hansen M."/>
            <person name="Howarth C."/>
            <person name="Imamovic A."/>
            <person name="Ireland A."/>
            <person name="Larimer J."/>
            <person name="McCowan C."/>
            <person name="Murphy C."/>
            <person name="Pearson M."/>
            <person name="Poon T.W."/>
            <person name="Priest M."/>
            <person name="Roberts A."/>
            <person name="Saif S."/>
            <person name="Shea T."/>
            <person name="Sisk P."/>
            <person name="Sykes S."/>
            <person name="Wortman J."/>
            <person name="Nusbaum C."/>
            <person name="Birren B."/>
        </authorList>
    </citation>
    <scope>NUCLEOTIDE SEQUENCE [LARGE SCALE GENOMIC DNA]</scope>
    <source>
        <strain evidence="12 13">CBS 160.54</strain>
    </source>
</reference>
<evidence type="ECO:0000256" key="2">
    <source>
        <dbReference type="ARBA" id="ARBA00006375"/>
    </source>
</evidence>
<proteinExistence type="inferred from homology"/>
<keyword evidence="8 9" id="KW-0472">Membrane</keyword>
<evidence type="ECO:0000256" key="5">
    <source>
        <dbReference type="ARBA" id="ARBA00022737"/>
    </source>
</evidence>
<evidence type="ECO:0000256" key="10">
    <source>
        <dbReference type="RuleBase" id="RU000488"/>
    </source>
</evidence>
<evidence type="ECO:0000256" key="1">
    <source>
        <dbReference type="ARBA" id="ARBA00004141"/>
    </source>
</evidence>
<dbReference type="GO" id="GO:0015217">
    <property type="term" value="F:ADP transmembrane transporter activity"/>
    <property type="evidence" value="ECO:0007669"/>
    <property type="project" value="TreeGrafter"/>
</dbReference>
<dbReference type="OrthoDB" id="18574at2759"/>
<dbReference type="PANTHER" id="PTHR45939">
    <property type="entry name" value="PEROXISOMAL MEMBRANE PROTEIN PMP34-RELATED"/>
    <property type="match status" value="1"/>
</dbReference>
<feature type="repeat" description="Solcar" evidence="9">
    <location>
        <begin position="36"/>
        <end position="132"/>
    </location>
</feature>
<comment type="subcellular location">
    <subcellularLocation>
        <location evidence="1">Membrane</location>
        <topology evidence="1">Multi-pass membrane protein</topology>
    </subcellularLocation>
</comment>
<keyword evidence="6" id="KW-0999">Mitochondrion inner membrane</keyword>
<feature type="repeat" description="Solcar" evidence="9">
    <location>
        <begin position="148"/>
        <end position="251"/>
    </location>
</feature>
<keyword evidence="5" id="KW-0677">Repeat</keyword>
<dbReference type="AlphaFoldDB" id="V9D082"/>
<dbReference type="PANTHER" id="PTHR45939:SF2">
    <property type="entry name" value="CARRIER PROTEIN, PUTATIVE (AFU_ORTHOLOGUE AFUA_2G13870)-RELATED"/>
    <property type="match status" value="1"/>
</dbReference>
<comment type="similarity">
    <text evidence="2 10">Belongs to the mitochondrial carrier (TC 2.A.29) family.</text>
</comment>
<name>V9D082_9EURO</name>
<dbReference type="HOGENOM" id="CLU_015166_6_2_1"/>
<keyword evidence="6" id="KW-0496">Mitochondrion</keyword>
<dbReference type="SUPFAM" id="SSF103506">
    <property type="entry name" value="Mitochondrial carrier"/>
    <property type="match status" value="1"/>
</dbReference>
<dbReference type="InterPro" id="IPR052217">
    <property type="entry name" value="Mito/Peroxisomal_Carrier"/>
</dbReference>
<gene>
    <name evidence="12" type="ORF">G647_09189</name>
</gene>
<organism evidence="12 13">
    <name type="scientific">Cladophialophora carrionii CBS 160.54</name>
    <dbReference type="NCBI Taxonomy" id="1279043"/>
    <lineage>
        <taxon>Eukaryota</taxon>
        <taxon>Fungi</taxon>
        <taxon>Dikarya</taxon>
        <taxon>Ascomycota</taxon>
        <taxon>Pezizomycotina</taxon>
        <taxon>Eurotiomycetes</taxon>
        <taxon>Chaetothyriomycetidae</taxon>
        <taxon>Chaetothyriales</taxon>
        <taxon>Herpotrichiellaceae</taxon>
        <taxon>Cladophialophora</taxon>
    </lineage>
</organism>
<evidence type="ECO:0000313" key="13">
    <source>
        <dbReference type="Proteomes" id="UP000030678"/>
    </source>
</evidence>
<evidence type="ECO:0000256" key="3">
    <source>
        <dbReference type="ARBA" id="ARBA00022448"/>
    </source>
</evidence>
<dbReference type="GO" id="GO:0016020">
    <property type="term" value="C:membrane"/>
    <property type="evidence" value="ECO:0007669"/>
    <property type="project" value="UniProtKB-SubCell"/>
</dbReference>
<keyword evidence="3 10" id="KW-0813">Transport</keyword>
<feature type="repeat" description="Solcar" evidence="9">
    <location>
        <begin position="265"/>
        <end position="370"/>
    </location>
</feature>
<keyword evidence="4 9" id="KW-0812">Transmembrane</keyword>
<evidence type="ECO:0000256" key="8">
    <source>
        <dbReference type="ARBA" id="ARBA00023136"/>
    </source>
</evidence>
<dbReference type="InterPro" id="IPR023395">
    <property type="entry name" value="MCP_dom_sf"/>
</dbReference>
<evidence type="ECO:0000256" key="7">
    <source>
        <dbReference type="ARBA" id="ARBA00022989"/>
    </source>
</evidence>
<accession>V9D082</accession>
<evidence type="ECO:0000256" key="6">
    <source>
        <dbReference type="ARBA" id="ARBA00022792"/>
    </source>
</evidence>
<dbReference type="Proteomes" id="UP000030678">
    <property type="component" value="Unassembled WGS sequence"/>
</dbReference>
<feature type="region of interest" description="Disordered" evidence="11">
    <location>
        <begin position="186"/>
        <end position="207"/>
    </location>
</feature>